<evidence type="ECO:0000259" key="1">
    <source>
        <dbReference type="Pfam" id="PF01370"/>
    </source>
</evidence>
<dbReference type="AlphaFoldDB" id="A0A0H5LQF4"/>
<dbReference type="Proteomes" id="UP000043316">
    <property type="component" value="Unassembled WGS sequence"/>
</dbReference>
<organism evidence="2 3">
    <name type="scientific">Yersinia intermedia</name>
    <dbReference type="NCBI Taxonomy" id="631"/>
    <lineage>
        <taxon>Bacteria</taxon>
        <taxon>Pseudomonadati</taxon>
        <taxon>Pseudomonadota</taxon>
        <taxon>Gammaproteobacteria</taxon>
        <taxon>Enterobacterales</taxon>
        <taxon>Yersiniaceae</taxon>
        <taxon>Yersinia</taxon>
    </lineage>
</organism>
<evidence type="ECO:0000313" key="2">
    <source>
        <dbReference type="EMBL" id="CRY53300.1"/>
    </source>
</evidence>
<sequence>MFVVSVLWYQCCGISYRYELLIKMVEEQYGWRAIEMKKVAIIGLGWLGMPLAQSLIRRGMQVVGSKTTLDGVDAARMSGIDCYLLQLTPELICDPDDLAQLMAVDALIITLPASRTTEGGRDYFQAVRQVVDSALAFGVPRIIFTSSTSVYGETRGRIKENSPLQPVTTAGKTLMELELWLHDLPNTSVDILRLAGLVGGDRHPGSFLAGKTDVKGGSLGVNLVHQEDVIAAIELLLRLPKGGHIYNLCAPMHPSKRDFYPASARALNLTPPVFAPEDIEEPAREIDGSKICSELGFEYLYPDPNRMPLN</sequence>
<name>A0A0H5LQF4_YERIN</name>
<dbReference type="InterPro" id="IPR036291">
    <property type="entry name" value="NAD(P)-bd_dom_sf"/>
</dbReference>
<dbReference type="EMBL" id="CWJI01000001">
    <property type="protein sequence ID" value="CRY53300.1"/>
    <property type="molecule type" value="Genomic_DNA"/>
</dbReference>
<gene>
    <name evidence="2" type="primary">yeeZ</name>
    <name evidence="2" type="ORF">ERS008476_00186</name>
</gene>
<accession>A0A0H5LQF4</accession>
<dbReference type="GO" id="GO:0004029">
    <property type="term" value="F:aldehyde dehydrogenase (NAD+) activity"/>
    <property type="evidence" value="ECO:0007669"/>
    <property type="project" value="TreeGrafter"/>
</dbReference>
<protein>
    <submittedName>
        <fullName evidence="2">Nucleoside-diphosphate-sugar epimerase</fullName>
    </submittedName>
</protein>
<proteinExistence type="predicted"/>
<feature type="domain" description="NAD-dependent epimerase/dehydratase" evidence="1">
    <location>
        <begin position="43"/>
        <end position="248"/>
    </location>
</feature>
<dbReference type="CDD" id="cd05266">
    <property type="entry name" value="SDR_a4"/>
    <property type="match status" value="1"/>
</dbReference>
<dbReference type="PANTHER" id="PTHR48079">
    <property type="entry name" value="PROTEIN YEEZ"/>
    <property type="match status" value="1"/>
</dbReference>
<dbReference type="PANTHER" id="PTHR48079:SF6">
    <property type="entry name" value="NAD(P)-BINDING DOMAIN-CONTAINING PROTEIN-RELATED"/>
    <property type="match status" value="1"/>
</dbReference>
<dbReference type="InterPro" id="IPR051783">
    <property type="entry name" value="NAD(P)-dependent_oxidoreduct"/>
</dbReference>
<reference evidence="3" key="1">
    <citation type="submission" date="2015-03" db="EMBL/GenBank/DDBJ databases">
        <authorList>
            <consortium name="Pathogen Informatics"/>
        </authorList>
    </citation>
    <scope>NUCLEOTIDE SEQUENCE [LARGE SCALE GENOMIC DNA]</scope>
    <source>
        <strain evidence="3">R148</strain>
    </source>
</reference>
<dbReference type="Pfam" id="PF01370">
    <property type="entry name" value="Epimerase"/>
    <property type="match status" value="1"/>
</dbReference>
<dbReference type="GO" id="GO:0005737">
    <property type="term" value="C:cytoplasm"/>
    <property type="evidence" value="ECO:0007669"/>
    <property type="project" value="TreeGrafter"/>
</dbReference>
<dbReference type="SUPFAM" id="SSF51735">
    <property type="entry name" value="NAD(P)-binding Rossmann-fold domains"/>
    <property type="match status" value="1"/>
</dbReference>
<dbReference type="InterPro" id="IPR001509">
    <property type="entry name" value="Epimerase_deHydtase"/>
</dbReference>
<evidence type="ECO:0000313" key="3">
    <source>
        <dbReference type="Proteomes" id="UP000043316"/>
    </source>
</evidence>
<dbReference type="Gene3D" id="3.40.50.720">
    <property type="entry name" value="NAD(P)-binding Rossmann-like Domain"/>
    <property type="match status" value="1"/>
</dbReference>